<dbReference type="GO" id="GO:0005886">
    <property type="term" value="C:plasma membrane"/>
    <property type="evidence" value="ECO:0007669"/>
    <property type="project" value="UniProtKB-SubCell"/>
</dbReference>
<evidence type="ECO:0000256" key="7">
    <source>
        <dbReference type="ARBA" id="ARBA00023065"/>
    </source>
</evidence>
<evidence type="ECO:0000313" key="14">
    <source>
        <dbReference type="Proteomes" id="UP000000321"/>
    </source>
</evidence>
<dbReference type="OrthoDB" id="9806299at2"/>
<evidence type="ECO:0000256" key="2">
    <source>
        <dbReference type="ARBA" id="ARBA00022475"/>
    </source>
</evidence>
<protein>
    <recommendedName>
        <fullName evidence="12">Fluoride-specific ion channel FluC</fullName>
    </recommendedName>
</protein>
<evidence type="ECO:0000256" key="10">
    <source>
        <dbReference type="ARBA" id="ARBA00035120"/>
    </source>
</evidence>
<keyword evidence="12" id="KW-0479">Metal-binding</keyword>
<sequence>MWHVLLVAAGGALGASLRHLSGLAAMRLFGAGFPWGTVFVNVVGSFLMGLFIELAARRFGASQEVRLFVATGCLGGFTTFSTFSLDAIVLAERGSHTLAAIYVIGSVVVGIAALFAGLALARGLA</sequence>
<evidence type="ECO:0000256" key="4">
    <source>
        <dbReference type="ARBA" id="ARBA00022692"/>
    </source>
</evidence>
<keyword evidence="5 12" id="KW-1133">Transmembrane helix</keyword>
<keyword evidence="9 12" id="KW-0407">Ion channel</keyword>
<name>Q1YNH1_AURMS</name>
<feature type="transmembrane region" description="Helical" evidence="12">
    <location>
        <begin position="67"/>
        <end position="91"/>
    </location>
</feature>
<dbReference type="AlphaFoldDB" id="Q1YNH1"/>
<dbReference type="HAMAP" id="MF_00454">
    <property type="entry name" value="FluC"/>
    <property type="match status" value="1"/>
</dbReference>
<feature type="binding site" evidence="12">
    <location>
        <position position="75"/>
    </location>
    <ligand>
        <name>Na(+)</name>
        <dbReference type="ChEBI" id="CHEBI:29101"/>
        <note>structural</note>
    </ligand>
</feature>
<dbReference type="RefSeq" id="WP_009209706.1">
    <property type="nucleotide sequence ID" value="NZ_BBWP01000029.1"/>
</dbReference>
<keyword evidence="8 12" id="KW-0472">Membrane</keyword>
<comment type="function">
    <text evidence="12">Fluoride-specific ion channel. Important for reducing fluoride concentration in the cell, thus reducing its toxicity.</text>
</comment>
<organism evidence="13 14">
    <name type="scientific">Aurantimonas manganoxydans (strain ATCC BAA-1229 / DSM 21871 / SI85-9A1)</name>
    <dbReference type="NCBI Taxonomy" id="287752"/>
    <lineage>
        <taxon>Bacteria</taxon>
        <taxon>Pseudomonadati</taxon>
        <taxon>Pseudomonadota</taxon>
        <taxon>Alphaproteobacteria</taxon>
        <taxon>Hyphomicrobiales</taxon>
        <taxon>Aurantimonadaceae</taxon>
        <taxon>Aurantimonas</taxon>
    </lineage>
</organism>
<dbReference type="Proteomes" id="UP000000321">
    <property type="component" value="Unassembled WGS sequence"/>
</dbReference>
<evidence type="ECO:0000256" key="9">
    <source>
        <dbReference type="ARBA" id="ARBA00023303"/>
    </source>
</evidence>
<dbReference type="NCBIfam" id="NF010805">
    <property type="entry name" value="PRK14209.1"/>
    <property type="match status" value="1"/>
</dbReference>
<feature type="binding site" evidence="12">
    <location>
        <position position="78"/>
    </location>
    <ligand>
        <name>Na(+)</name>
        <dbReference type="ChEBI" id="CHEBI:29101"/>
        <note>structural</note>
    </ligand>
</feature>
<comment type="subcellular location">
    <subcellularLocation>
        <location evidence="1 12">Cell membrane</location>
        <topology evidence="1 12">Multi-pass membrane protein</topology>
    </subcellularLocation>
</comment>
<dbReference type="EMBL" id="AAPJ01000001">
    <property type="protein sequence ID" value="EAS51060.1"/>
    <property type="molecule type" value="Genomic_DNA"/>
</dbReference>
<evidence type="ECO:0000256" key="12">
    <source>
        <dbReference type="HAMAP-Rule" id="MF_00454"/>
    </source>
</evidence>
<evidence type="ECO:0000256" key="3">
    <source>
        <dbReference type="ARBA" id="ARBA00022519"/>
    </source>
</evidence>
<dbReference type="Pfam" id="PF02537">
    <property type="entry name" value="CRCB"/>
    <property type="match status" value="1"/>
</dbReference>
<dbReference type="PANTHER" id="PTHR28259">
    <property type="entry name" value="FLUORIDE EXPORT PROTEIN 1-RELATED"/>
    <property type="match status" value="1"/>
</dbReference>
<feature type="transmembrane region" description="Helical" evidence="12">
    <location>
        <begin position="97"/>
        <end position="121"/>
    </location>
</feature>
<comment type="similarity">
    <text evidence="10 12">Belongs to the fluoride channel Fluc/FEX (TC 1.A.43) family.</text>
</comment>
<comment type="catalytic activity">
    <reaction evidence="11">
        <text>fluoride(in) = fluoride(out)</text>
        <dbReference type="Rhea" id="RHEA:76159"/>
        <dbReference type="ChEBI" id="CHEBI:17051"/>
    </reaction>
    <physiologicalReaction direction="left-to-right" evidence="11">
        <dbReference type="Rhea" id="RHEA:76160"/>
    </physiologicalReaction>
</comment>
<keyword evidence="6 12" id="KW-0915">Sodium</keyword>
<dbReference type="NCBIfam" id="NF010791">
    <property type="entry name" value="PRK14195.1"/>
    <property type="match status" value="1"/>
</dbReference>
<gene>
    <name evidence="12" type="primary">fluC</name>
    <name evidence="12" type="synonym">crcB</name>
    <name evidence="13" type="ORF">SI859A1_01867</name>
</gene>
<keyword evidence="2 12" id="KW-1003">Cell membrane</keyword>
<proteinExistence type="inferred from homology"/>
<dbReference type="NCBIfam" id="NF010794">
    <property type="entry name" value="PRK14198.1"/>
    <property type="match status" value="1"/>
</dbReference>
<reference evidence="13 14" key="1">
    <citation type="journal article" date="2008" name="Appl. Environ. Microbiol.">
        <title>Genomic insights into Mn(II) oxidation by the marine alphaproteobacterium Aurantimonas sp. strain SI85-9A1.</title>
        <authorList>
            <person name="Dick G.J."/>
            <person name="Podell S."/>
            <person name="Johnson H.A."/>
            <person name="Rivera-Espinoza Y."/>
            <person name="Bernier-Latmani R."/>
            <person name="McCarthy J.K."/>
            <person name="Torpey J.W."/>
            <person name="Clement B.G."/>
            <person name="Gaasterland T."/>
            <person name="Tebo B.M."/>
        </authorList>
    </citation>
    <scope>NUCLEOTIDE SEQUENCE [LARGE SCALE GENOMIC DNA]</scope>
    <source>
        <strain evidence="13 14">SI85-9A1</strain>
    </source>
</reference>
<evidence type="ECO:0000256" key="6">
    <source>
        <dbReference type="ARBA" id="ARBA00023053"/>
    </source>
</evidence>
<comment type="caution">
    <text evidence="13">The sequence shown here is derived from an EMBL/GenBank/DDBJ whole genome shotgun (WGS) entry which is preliminary data.</text>
</comment>
<evidence type="ECO:0000256" key="1">
    <source>
        <dbReference type="ARBA" id="ARBA00004651"/>
    </source>
</evidence>
<evidence type="ECO:0000313" key="13">
    <source>
        <dbReference type="EMBL" id="EAS51060.1"/>
    </source>
</evidence>
<dbReference type="GO" id="GO:0140114">
    <property type="term" value="P:cellular detoxification of fluoride"/>
    <property type="evidence" value="ECO:0007669"/>
    <property type="project" value="UniProtKB-UniRule"/>
</dbReference>
<feature type="transmembrane region" description="Helical" evidence="12">
    <location>
        <begin position="35"/>
        <end position="55"/>
    </location>
</feature>
<keyword evidence="14" id="KW-1185">Reference proteome</keyword>
<keyword evidence="12" id="KW-0813">Transport</keyword>
<evidence type="ECO:0000256" key="8">
    <source>
        <dbReference type="ARBA" id="ARBA00023136"/>
    </source>
</evidence>
<dbReference type="GO" id="GO:0046872">
    <property type="term" value="F:metal ion binding"/>
    <property type="evidence" value="ECO:0007669"/>
    <property type="project" value="UniProtKB-KW"/>
</dbReference>
<dbReference type="NCBIfam" id="TIGR00494">
    <property type="entry name" value="crcB"/>
    <property type="match status" value="1"/>
</dbReference>
<dbReference type="HOGENOM" id="CLU_114342_2_3_5"/>
<evidence type="ECO:0000256" key="11">
    <source>
        <dbReference type="ARBA" id="ARBA00035585"/>
    </source>
</evidence>
<evidence type="ECO:0000256" key="5">
    <source>
        <dbReference type="ARBA" id="ARBA00022989"/>
    </source>
</evidence>
<dbReference type="PANTHER" id="PTHR28259:SF1">
    <property type="entry name" value="FLUORIDE EXPORT PROTEIN 1-RELATED"/>
    <property type="match status" value="1"/>
</dbReference>
<dbReference type="GO" id="GO:0062054">
    <property type="term" value="F:fluoride channel activity"/>
    <property type="evidence" value="ECO:0007669"/>
    <property type="project" value="UniProtKB-UniRule"/>
</dbReference>
<keyword evidence="7 12" id="KW-0406">Ion transport</keyword>
<keyword evidence="4 12" id="KW-0812">Transmembrane</keyword>
<keyword evidence="3" id="KW-0997">Cell inner membrane</keyword>
<comment type="activity regulation">
    <text evidence="12">Na(+) is not transported, but it plays an essential structural role and its presence is essential for fluoride channel function.</text>
</comment>
<dbReference type="BioCyc" id="AURANTIMONAS:SI859A1_01867-MONOMER"/>
<accession>Q1YNH1</accession>
<dbReference type="InterPro" id="IPR003691">
    <property type="entry name" value="FluC"/>
</dbReference>